<protein>
    <submittedName>
        <fullName evidence="2">Uncharacterized protein</fullName>
    </submittedName>
</protein>
<sequence>MSDCECDCGDCDCNCGDCDCNCCDCGGDGNCGGCDCFECSWSVCGALCDPEDGCCGDTGRDRSRKREKEEEEEEEERRRAARLEDEVMRRQPERTDLMASWRRASEPDKHADGPFVPDSVLVGLVPDPTAPPRQAAEDPQ</sequence>
<evidence type="ECO:0000313" key="3">
    <source>
        <dbReference type="Proteomes" id="UP001075354"/>
    </source>
</evidence>
<feature type="compositionally biased region" description="Basic and acidic residues" evidence="1">
    <location>
        <begin position="76"/>
        <end position="96"/>
    </location>
</feature>
<feature type="region of interest" description="Disordered" evidence="1">
    <location>
        <begin position="52"/>
        <end position="140"/>
    </location>
</feature>
<dbReference type="Proteomes" id="UP001075354">
    <property type="component" value="Chromosome 16"/>
</dbReference>
<comment type="caution">
    <text evidence="2">The sequence shown here is derived from an EMBL/GenBank/DDBJ whole genome shotgun (WGS) entry which is preliminary data.</text>
</comment>
<accession>A0AAV7X7S1</accession>
<keyword evidence="3" id="KW-1185">Reference proteome</keyword>
<gene>
    <name evidence="2" type="ORF">ONE63_004932</name>
</gene>
<evidence type="ECO:0000256" key="1">
    <source>
        <dbReference type="SAM" id="MobiDB-lite"/>
    </source>
</evidence>
<proteinExistence type="predicted"/>
<dbReference type="AlphaFoldDB" id="A0AAV7X7S1"/>
<dbReference type="EMBL" id="JAPTSV010000016">
    <property type="protein sequence ID" value="KAJ1519666.1"/>
    <property type="molecule type" value="Genomic_DNA"/>
</dbReference>
<evidence type="ECO:0000313" key="2">
    <source>
        <dbReference type="EMBL" id="KAJ1519666.1"/>
    </source>
</evidence>
<organism evidence="2 3">
    <name type="scientific">Megalurothrips usitatus</name>
    <name type="common">bean blossom thrips</name>
    <dbReference type="NCBI Taxonomy" id="439358"/>
    <lineage>
        <taxon>Eukaryota</taxon>
        <taxon>Metazoa</taxon>
        <taxon>Ecdysozoa</taxon>
        <taxon>Arthropoda</taxon>
        <taxon>Hexapoda</taxon>
        <taxon>Insecta</taxon>
        <taxon>Pterygota</taxon>
        <taxon>Neoptera</taxon>
        <taxon>Paraneoptera</taxon>
        <taxon>Thysanoptera</taxon>
        <taxon>Terebrantia</taxon>
        <taxon>Thripoidea</taxon>
        <taxon>Thripidae</taxon>
        <taxon>Megalurothrips</taxon>
    </lineage>
</organism>
<name>A0AAV7X7S1_9NEOP</name>
<feature type="compositionally biased region" description="Basic and acidic residues" evidence="1">
    <location>
        <begin position="58"/>
        <end position="68"/>
    </location>
</feature>
<feature type="compositionally biased region" description="Basic and acidic residues" evidence="1">
    <location>
        <begin position="103"/>
        <end position="112"/>
    </location>
</feature>
<reference evidence="2" key="1">
    <citation type="submission" date="2022-12" db="EMBL/GenBank/DDBJ databases">
        <title>Chromosome-level genome assembly of the bean flower thrips Megalurothrips usitatus.</title>
        <authorList>
            <person name="Ma L."/>
            <person name="Liu Q."/>
            <person name="Li H."/>
            <person name="Cai W."/>
        </authorList>
    </citation>
    <scope>NUCLEOTIDE SEQUENCE</scope>
    <source>
        <strain evidence="2">Cailab_2022a</strain>
    </source>
</reference>